<dbReference type="InterPro" id="IPR001005">
    <property type="entry name" value="SANT/Myb"/>
</dbReference>
<dbReference type="EMBL" id="BSYO01000003">
    <property type="protein sequence ID" value="GMH01699.1"/>
    <property type="molecule type" value="Genomic_DNA"/>
</dbReference>
<evidence type="ECO:0000256" key="3">
    <source>
        <dbReference type="ARBA" id="ARBA00023125"/>
    </source>
</evidence>
<dbReference type="GO" id="GO:0048364">
    <property type="term" value="P:root development"/>
    <property type="evidence" value="ECO:0007669"/>
    <property type="project" value="UniProtKB-ARBA"/>
</dbReference>
<organism evidence="9 10">
    <name type="scientific">Nepenthes gracilis</name>
    <name type="common">Slender pitcher plant</name>
    <dbReference type="NCBI Taxonomy" id="150966"/>
    <lineage>
        <taxon>Eukaryota</taxon>
        <taxon>Viridiplantae</taxon>
        <taxon>Streptophyta</taxon>
        <taxon>Embryophyta</taxon>
        <taxon>Tracheophyta</taxon>
        <taxon>Spermatophyta</taxon>
        <taxon>Magnoliopsida</taxon>
        <taxon>eudicotyledons</taxon>
        <taxon>Gunneridae</taxon>
        <taxon>Pentapetalae</taxon>
        <taxon>Caryophyllales</taxon>
        <taxon>Nepenthaceae</taxon>
        <taxon>Nepenthes</taxon>
    </lineage>
</organism>
<dbReference type="GO" id="GO:0010052">
    <property type="term" value="P:guard cell differentiation"/>
    <property type="evidence" value="ECO:0007669"/>
    <property type="project" value="UniProtKB-ARBA"/>
</dbReference>
<dbReference type="InterPro" id="IPR017930">
    <property type="entry name" value="Myb_dom"/>
</dbReference>
<dbReference type="GO" id="GO:0005634">
    <property type="term" value="C:nucleus"/>
    <property type="evidence" value="ECO:0007669"/>
    <property type="project" value="UniProtKB-SubCell"/>
</dbReference>
<evidence type="ECO:0000313" key="9">
    <source>
        <dbReference type="EMBL" id="GMH01699.1"/>
    </source>
</evidence>
<dbReference type="GO" id="GO:0033993">
    <property type="term" value="P:response to lipid"/>
    <property type="evidence" value="ECO:0007669"/>
    <property type="project" value="UniProtKB-ARBA"/>
</dbReference>
<dbReference type="FunFam" id="1.10.10.60:FF:000355">
    <property type="entry name" value="Transcription factor MYB124"/>
    <property type="match status" value="1"/>
</dbReference>
<evidence type="ECO:0000313" key="10">
    <source>
        <dbReference type="Proteomes" id="UP001279734"/>
    </source>
</evidence>
<dbReference type="Pfam" id="PF13921">
    <property type="entry name" value="Myb_DNA-bind_6"/>
    <property type="match status" value="1"/>
</dbReference>
<accession>A0AAD3RZU0</accession>
<comment type="subcellular location">
    <subcellularLocation>
        <location evidence="1">Nucleus</location>
    </subcellularLocation>
</comment>
<protein>
    <submittedName>
        <fullName evidence="9">Uncharacterized protein</fullName>
    </submittedName>
</protein>
<reference evidence="9" key="1">
    <citation type="submission" date="2023-05" db="EMBL/GenBank/DDBJ databases">
        <title>Nepenthes gracilis genome sequencing.</title>
        <authorList>
            <person name="Fukushima K."/>
        </authorList>
    </citation>
    <scope>NUCLEOTIDE SEQUENCE</scope>
    <source>
        <strain evidence="9">SING2019-196</strain>
    </source>
</reference>
<feature type="domain" description="HTH myb-type" evidence="8">
    <location>
        <begin position="43"/>
        <end position="94"/>
    </location>
</feature>
<comment type="subunit">
    <text evidence="5">Interacts with RBR1.</text>
</comment>
<feature type="compositionally biased region" description="Polar residues" evidence="6">
    <location>
        <begin position="356"/>
        <end position="395"/>
    </location>
</feature>
<dbReference type="GO" id="GO:1902806">
    <property type="term" value="P:regulation of cell cycle G1/S phase transition"/>
    <property type="evidence" value="ECO:0007669"/>
    <property type="project" value="UniProtKB-ARBA"/>
</dbReference>
<evidence type="ECO:0000256" key="1">
    <source>
        <dbReference type="ARBA" id="ARBA00004123"/>
    </source>
</evidence>
<keyword evidence="4" id="KW-0539">Nucleus</keyword>
<keyword evidence="3" id="KW-0238">DNA-binding</keyword>
<keyword evidence="10" id="KW-1185">Reference proteome</keyword>
<evidence type="ECO:0000259" key="7">
    <source>
        <dbReference type="PROSITE" id="PS50090"/>
    </source>
</evidence>
<dbReference type="GO" id="GO:1901002">
    <property type="term" value="P:positive regulation of response to salt stress"/>
    <property type="evidence" value="ECO:0007669"/>
    <property type="project" value="UniProtKB-ARBA"/>
</dbReference>
<sequence>MLIYKSSTQSQYGSLKYFDSSGRKVKRKRNKQLNSEAEAAPKQKERRIVTWTPEEDDILREQISLQGTENWTAIASKFKDKTTRQCRRRWYTYLNSDFKKGGWSPEEDILLCEAQKIFGNRWTEIAKVVSGRTDNAVKNRFSTLCKKRAKREALAKQNSTSCINSKNKRVIIDDGFHSDGRLDIAAPLKKMRRAHIPNLMEMGNNGSTLLKDLAMVKQQLRLPFSVLAQSIRNADNLLPQHQFTTKKQPVIDAGNEKIEVTFLKKDDPKIVALRQQAELLSSLAVKVNADNTEQSLENAWKVLQNFLDKNKERELPVCEAFDMELQLDDDKDLMEELKSRKLDDLKDLMDDFKSSNKGTQASQRQPDLYNSPSSSEQSTGSAVMSTAASDQMEQTQAEICTQQEDLGAGLQSIEAEDEHGVNTTENMLLAGATANDVNELVPSDETHETGVVSALSTMEYSSPLQVTPLFKSLAATIPSPQFSESERNFLMKTLGIESPTFTTSTNPSHPPPCKRALVHIL</sequence>
<dbReference type="GO" id="GO:0050891">
    <property type="term" value="P:multicellular organismal-level water homeostasis"/>
    <property type="evidence" value="ECO:0007669"/>
    <property type="project" value="UniProtKB-ARBA"/>
</dbReference>
<dbReference type="PANTHER" id="PTHR45614:SF76">
    <property type="entry name" value="TRANSCRIPTION FACTOR MYB124"/>
    <property type="match status" value="1"/>
</dbReference>
<keyword evidence="2" id="KW-0677">Repeat</keyword>
<evidence type="ECO:0000256" key="2">
    <source>
        <dbReference type="ARBA" id="ARBA00022737"/>
    </source>
</evidence>
<gene>
    <name evidence="9" type="ORF">Nepgr_003538</name>
</gene>
<dbReference type="GO" id="GO:0000981">
    <property type="term" value="F:DNA-binding transcription factor activity, RNA polymerase II-specific"/>
    <property type="evidence" value="ECO:0007669"/>
    <property type="project" value="TreeGrafter"/>
</dbReference>
<evidence type="ECO:0000256" key="4">
    <source>
        <dbReference type="ARBA" id="ARBA00023242"/>
    </source>
</evidence>
<evidence type="ECO:0000256" key="5">
    <source>
        <dbReference type="ARBA" id="ARBA00063045"/>
    </source>
</evidence>
<dbReference type="Gene3D" id="1.10.10.60">
    <property type="entry name" value="Homeodomain-like"/>
    <property type="match status" value="2"/>
</dbReference>
<dbReference type="GO" id="GO:0009629">
    <property type="term" value="P:response to gravity"/>
    <property type="evidence" value="ECO:0007669"/>
    <property type="project" value="UniProtKB-ARBA"/>
</dbReference>
<dbReference type="AlphaFoldDB" id="A0AAD3RZU0"/>
<feature type="domain" description="HTH myb-type" evidence="8">
    <location>
        <begin position="95"/>
        <end position="149"/>
    </location>
</feature>
<name>A0AAD3RZU0_NEPGR</name>
<dbReference type="GO" id="GO:0009725">
    <property type="term" value="P:response to hormone"/>
    <property type="evidence" value="ECO:0007669"/>
    <property type="project" value="UniProtKB-ARBA"/>
</dbReference>
<dbReference type="GO" id="GO:1902584">
    <property type="term" value="P:positive regulation of response to water deprivation"/>
    <property type="evidence" value="ECO:0007669"/>
    <property type="project" value="UniProtKB-ARBA"/>
</dbReference>
<dbReference type="GO" id="GO:0010444">
    <property type="term" value="P:guard mother cell differentiation"/>
    <property type="evidence" value="ECO:0007669"/>
    <property type="project" value="UniProtKB-ARBA"/>
</dbReference>
<dbReference type="InterPro" id="IPR050560">
    <property type="entry name" value="MYB_TF"/>
</dbReference>
<evidence type="ECO:0000259" key="8">
    <source>
        <dbReference type="PROSITE" id="PS51294"/>
    </source>
</evidence>
<dbReference type="PROSITE" id="PS50090">
    <property type="entry name" value="MYB_LIKE"/>
    <property type="match status" value="2"/>
</dbReference>
<comment type="caution">
    <text evidence="9">The sequence shown here is derived from an EMBL/GenBank/DDBJ whole genome shotgun (WGS) entry which is preliminary data.</text>
</comment>
<feature type="region of interest" description="Disordered" evidence="6">
    <location>
        <begin position="353"/>
        <end position="395"/>
    </location>
</feature>
<evidence type="ECO:0000256" key="6">
    <source>
        <dbReference type="SAM" id="MobiDB-lite"/>
    </source>
</evidence>
<dbReference type="GO" id="GO:0009554">
    <property type="term" value="P:megasporogenesis"/>
    <property type="evidence" value="ECO:0007669"/>
    <property type="project" value="UniProtKB-ARBA"/>
</dbReference>
<dbReference type="GO" id="GO:0010235">
    <property type="term" value="P:guard mother cell cytokinesis"/>
    <property type="evidence" value="ECO:0007669"/>
    <property type="project" value="UniProtKB-ARBA"/>
</dbReference>
<dbReference type="GO" id="GO:0010376">
    <property type="term" value="P:stomatal complex formation"/>
    <property type="evidence" value="ECO:0007669"/>
    <property type="project" value="UniProtKB-ARBA"/>
</dbReference>
<dbReference type="CDD" id="cd00167">
    <property type="entry name" value="SANT"/>
    <property type="match status" value="2"/>
</dbReference>
<proteinExistence type="predicted"/>
<dbReference type="GO" id="GO:0000978">
    <property type="term" value="F:RNA polymerase II cis-regulatory region sequence-specific DNA binding"/>
    <property type="evidence" value="ECO:0007669"/>
    <property type="project" value="TreeGrafter"/>
</dbReference>
<feature type="domain" description="Myb-like" evidence="7">
    <location>
        <begin position="43"/>
        <end position="94"/>
    </location>
</feature>
<dbReference type="GO" id="GO:0032875">
    <property type="term" value="P:regulation of DNA endoreduplication"/>
    <property type="evidence" value="ECO:0007669"/>
    <property type="project" value="UniProtKB-ARBA"/>
</dbReference>
<feature type="domain" description="Myb-like" evidence="7">
    <location>
        <begin position="95"/>
        <end position="145"/>
    </location>
</feature>
<dbReference type="SUPFAM" id="SSF46689">
    <property type="entry name" value="Homeodomain-like"/>
    <property type="match status" value="1"/>
</dbReference>
<dbReference type="PANTHER" id="PTHR45614">
    <property type="entry name" value="MYB PROTEIN-RELATED"/>
    <property type="match status" value="1"/>
</dbReference>
<dbReference type="GO" id="GO:1901333">
    <property type="term" value="P:positive regulation of lateral root development"/>
    <property type="evidence" value="ECO:0007669"/>
    <property type="project" value="UniProtKB-ARBA"/>
</dbReference>
<dbReference type="GO" id="GO:2000037">
    <property type="term" value="P:regulation of stomatal complex patterning"/>
    <property type="evidence" value="ECO:0007669"/>
    <property type="project" value="UniProtKB-ARBA"/>
</dbReference>
<dbReference type="InterPro" id="IPR009057">
    <property type="entry name" value="Homeodomain-like_sf"/>
</dbReference>
<dbReference type="PROSITE" id="PS51294">
    <property type="entry name" value="HTH_MYB"/>
    <property type="match status" value="2"/>
</dbReference>
<dbReference type="Proteomes" id="UP001279734">
    <property type="component" value="Unassembled WGS sequence"/>
</dbReference>
<dbReference type="SMART" id="SM00717">
    <property type="entry name" value="SANT"/>
    <property type="match status" value="2"/>
</dbReference>